<evidence type="ECO:0000256" key="8">
    <source>
        <dbReference type="SAM" id="MobiDB-lite"/>
    </source>
</evidence>
<comment type="subcellular location">
    <subcellularLocation>
        <location evidence="2">Golgi apparatus</location>
        <location evidence="2">cis-Golgi network</location>
    </subcellularLocation>
</comment>
<organism evidence="11 12">
    <name type="scientific">Schistosoma rodhaini</name>
    <dbReference type="NCBI Taxonomy" id="6188"/>
    <lineage>
        <taxon>Eukaryota</taxon>
        <taxon>Metazoa</taxon>
        <taxon>Spiralia</taxon>
        <taxon>Lophotrochozoa</taxon>
        <taxon>Platyhelminthes</taxon>
        <taxon>Trematoda</taxon>
        <taxon>Digenea</taxon>
        <taxon>Strigeidida</taxon>
        <taxon>Schistosomatoidea</taxon>
        <taxon>Schistosomatidae</taxon>
        <taxon>Schistosoma</taxon>
    </lineage>
</organism>
<evidence type="ECO:0000256" key="6">
    <source>
        <dbReference type="ARBA" id="ARBA00022892"/>
    </source>
</evidence>
<accession>A0AA85EZ96</accession>
<dbReference type="WBParaSite" id="SRDH1_29280.6">
    <property type="protein sequence ID" value="SRDH1_29280.6"/>
    <property type="gene ID" value="SRDH1_29280"/>
</dbReference>
<proteinExistence type="inferred from homology"/>
<evidence type="ECO:0000259" key="10">
    <source>
        <dbReference type="Pfam" id="PF12742"/>
    </source>
</evidence>
<reference evidence="12" key="2">
    <citation type="submission" date="2023-11" db="UniProtKB">
        <authorList>
            <consortium name="WormBaseParasite"/>
        </authorList>
    </citation>
    <scope>IDENTIFICATION</scope>
</reference>
<evidence type="ECO:0000313" key="11">
    <source>
        <dbReference type="Proteomes" id="UP000050792"/>
    </source>
</evidence>
<dbReference type="GO" id="GO:0005794">
    <property type="term" value="C:Golgi apparatus"/>
    <property type="evidence" value="ECO:0007669"/>
    <property type="project" value="UniProtKB-SubCell"/>
</dbReference>
<feature type="domain" description="Trafficking protein particle complex subunit 11 C-terminal" evidence="10">
    <location>
        <begin position="1376"/>
        <end position="1416"/>
    </location>
</feature>
<evidence type="ECO:0000259" key="9">
    <source>
        <dbReference type="Pfam" id="PF11817"/>
    </source>
</evidence>
<reference evidence="11" key="1">
    <citation type="submission" date="2022-06" db="EMBL/GenBank/DDBJ databases">
        <authorList>
            <person name="Berger JAMES D."/>
            <person name="Berger JAMES D."/>
        </authorList>
    </citation>
    <scope>NUCLEOTIDE SEQUENCE [LARGE SCALE GENOMIC DNA]</scope>
</reference>
<dbReference type="InterPro" id="IPR025876">
    <property type="entry name" value="TRAPPC11_C"/>
</dbReference>
<evidence type="ECO:0000256" key="2">
    <source>
        <dbReference type="ARBA" id="ARBA00004222"/>
    </source>
</evidence>
<evidence type="ECO:0000313" key="12">
    <source>
        <dbReference type="WBParaSite" id="SRDH1_29280.6"/>
    </source>
</evidence>
<evidence type="ECO:0000256" key="5">
    <source>
        <dbReference type="ARBA" id="ARBA00022448"/>
    </source>
</evidence>
<dbReference type="PANTHER" id="PTHR14374">
    <property type="entry name" value="FOIE GRAS"/>
    <property type="match status" value="1"/>
</dbReference>
<protein>
    <recommendedName>
        <fullName evidence="4">Trafficking protein particle complex subunit 11</fullName>
    </recommendedName>
</protein>
<dbReference type="PANTHER" id="PTHR14374:SF0">
    <property type="entry name" value="TRAFFICKING PROTEIN PARTICLE COMPLEX SUBUNIT 11"/>
    <property type="match status" value="1"/>
</dbReference>
<feature type="domain" description="Trafficking protein particle complex subunit 11" evidence="9">
    <location>
        <begin position="290"/>
        <end position="409"/>
    </location>
</feature>
<dbReference type="Pfam" id="PF11817">
    <property type="entry name" value="Foie-gras_1"/>
    <property type="match status" value="2"/>
</dbReference>
<dbReference type="Pfam" id="PF12742">
    <property type="entry name" value="Gryzun-like"/>
    <property type="match status" value="1"/>
</dbReference>
<evidence type="ECO:0000256" key="1">
    <source>
        <dbReference type="ARBA" id="ARBA00001995"/>
    </source>
</evidence>
<keyword evidence="11" id="KW-1185">Reference proteome</keyword>
<evidence type="ECO:0000256" key="3">
    <source>
        <dbReference type="ARBA" id="ARBA00007051"/>
    </source>
</evidence>
<evidence type="ECO:0000256" key="4">
    <source>
        <dbReference type="ARBA" id="ARBA00021520"/>
    </source>
</evidence>
<feature type="domain" description="Trafficking protein particle complex subunit 11" evidence="9">
    <location>
        <begin position="511"/>
        <end position="641"/>
    </location>
</feature>
<name>A0AA85EZ96_9TREM</name>
<feature type="region of interest" description="Disordered" evidence="8">
    <location>
        <begin position="705"/>
        <end position="727"/>
    </location>
</feature>
<comment type="function">
    <text evidence="1">Involved in endoplasmic reticulum to Golgi apparatus trafficking at a very early stage.</text>
</comment>
<comment type="similarity">
    <text evidence="3">Belongs to the TRAPPC11 family.</text>
</comment>
<keyword evidence="5" id="KW-0813">Transport</keyword>
<keyword evidence="7" id="KW-0333">Golgi apparatus</keyword>
<dbReference type="InterPro" id="IPR021773">
    <property type="entry name" value="TPC11"/>
</dbReference>
<sequence length="1478" mass="168030">MEYIDKLPDELCCKPKPLIVFSGLDTEKNQVHRSIWRAFNTSKSHDRDSFKFRCKSVDHQFPKPKYKQLASYEWLMPKGILKTGWMKKHLEEIPAFVALFYDLDWDEPQWGEKSTECAQMVATVRSKLAGRESKLVVILIQKRAPLPLGEDLNAMDRAQSLCNKCDLPGKNLFVLSHTNLLYGCITRLEDEFRDMAANYYHNQAKKVKAHKDSLNKTSHQVFFYKSINHYYCCRDMDTNHLSLFVFLLFVRHEFKIAFYAELKQDPGLALKHYQQAYNHLTELRMLDAHLLEVKTVAGFINYKICRLAFQNNASDAISQFRRHINFFANLVGLPQLAFEHEAWMSKQFEILGDLFQEAIKSSLTPLMTQHPGLYYQEASRHAVCRRQLCQALCIPTVKAAEMNADDRLYYPLPTESNEPIVGIDSTFATDSGLLAEENDSSPHSPNHSLECSRSKRTAINTAVEFVRAQSPLLFRKQIFTTDSPNLSGCHSTSQVPATDCLSATEKINGLEFYGQRPWRQGIQSIEPPNPTKEREGILSLQKEELKVDHSSFIIPLLEQTRLQYRRYKAERMKLYPCILMGSEYYDKQDYDKALSCYLSVINEYRSEKWWSLYTFTLKRIATCAYLIAQPTVFLSSCLELLGPNSSMPLCDKVQAQQAIFDFLKTGVPNLIMFAPELDHTIKTIEDGWRKQLDVLMQHTSNAHSDVAHNESASENKVNIEKKSQSSTDSHFGEKCRISLDITRLNTCIQCKVCFSQSEYTFGQPVQLAVFLRSFAPLPILVHHVTVTFSNKVDCSTSHNIPPNTINKPLSGNVSTHQTSQTWPSKFILNSTEKFKVILLCLNSDVLDNQIKVDSIHLCLSPPMVNCYEDVIGELILCTVSWQWNTKSDYHPYLSGRKTIGHKHPNPKKQLNLLHDNVNNVNNCGLWCKEVVLSVPERRIQKDSLKIESNGFIINHEFPNLPPDWDIVDSRIRTEMHHPPSGLEITMPENVCILANEISQINLTIRNPTLSDCTKLNLTVRLIPREKDSTEFPDNACNTSTTVSNTTVTTNPTVIDNYIVVGSSSELISHISTKNINSSQKSSSAYFIKKLDDIPSNQSISVTISLCCSSSSLVSSNNLTLSCYLTFSTKILPCEYPDYLLSLSDSLTTETPLVYNVIHESVKLSNNMELSNVDNHLVQNVIDQNAMVIQCTQNIETNLTILSPFELDYKLLSLTQNPIKSLIVNTEFLLLFKLTNTADCELEIHDIQLEVANEISCASDLHSTCIKNLIIQSSESCTECHMLLLTETMYSLEAINLGSIIVHWSRASTRNDDYIKPYIATTKFALPTIPVLSLPIQISAELPAYGVMLTPFPVTFILSNKTIYPQEAVFQLESIHGFMFSGQQKLKVRLLPDSPHYLNYTLLPLMSGNLKLPRLHVILERYTTLSSNTQNDQPDIHIQLEENLLRQVPTHLIVIPSTDGLFESSEKNSIFSREEIKNV</sequence>
<dbReference type="Proteomes" id="UP000050792">
    <property type="component" value="Unassembled WGS sequence"/>
</dbReference>
<feature type="compositionally biased region" description="Basic and acidic residues" evidence="8">
    <location>
        <begin position="705"/>
        <end position="723"/>
    </location>
</feature>
<evidence type="ECO:0000256" key="7">
    <source>
        <dbReference type="ARBA" id="ARBA00023034"/>
    </source>
</evidence>
<dbReference type="GO" id="GO:0016192">
    <property type="term" value="P:vesicle-mediated transport"/>
    <property type="evidence" value="ECO:0007669"/>
    <property type="project" value="UniProtKB-KW"/>
</dbReference>
<keyword evidence="6" id="KW-0931">ER-Golgi transport</keyword>